<keyword evidence="2" id="KW-1185">Reference proteome</keyword>
<dbReference type="Proteomes" id="UP001055156">
    <property type="component" value="Unassembled WGS sequence"/>
</dbReference>
<evidence type="ECO:0000313" key="2">
    <source>
        <dbReference type="Proteomes" id="UP001055156"/>
    </source>
</evidence>
<sequence>MTEIHPPLSPSPEGLRLRRARPSLADLSLRPLQRGLLLAAVLLSPVAGQAVAALTRGDGETAVRAFAALPSSPPGGAAKRTYRIEDLRP</sequence>
<reference evidence="1" key="2">
    <citation type="submission" date="2021-08" db="EMBL/GenBank/DDBJ databases">
        <authorList>
            <person name="Tani A."/>
            <person name="Ola A."/>
            <person name="Ogura Y."/>
            <person name="Katsura K."/>
            <person name="Hayashi T."/>
        </authorList>
    </citation>
    <scope>NUCLEOTIDE SEQUENCE</scope>
    <source>
        <strain evidence="1">NBRC 15689</strain>
    </source>
</reference>
<accession>A0ABQ4T4W9</accession>
<proteinExistence type="predicted"/>
<dbReference type="RefSeq" id="WP_238309238.1">
    <property type="nucleotide sequence ID" value="NZ_BPQV01000001.1"/>
</dbReference>
<organism evidence="1 2">
    <name type="scientific">Methylobacterium organophilum</name>
    <dbReference type="NCBI Taxonomy" id="410"/>
    <lineage>
        <taxon>Bacteria</taxon>
        <taxon>Pseudomonadati</taxon>
        <taxon>Pseudomonadota</taxon>
        <taxon>Alphaproteobacteria</taxon>
        <taxon>Hyphomicrobiales</taxon>
        <taxon>Methylobacteriaceae</taxon>
        <taxon>Methylobacterium</taxon>
    </lineage>
</organism>
<protein>
    <submittedName>
        <fullName evidence="1">Uncharacterized protein</fullName>
    </submittedName>
</protein>
<comment type="caution">
    <text evidence="1">The sequence shown here is derived from an EMBL/GenBank/DDBJ whole genome shotgun (WGS) entry which is preliminary data.</text>
</comment>
<dbReference type="EMBL" id="BPQV01000001">
    <property type="protein sequence ID" value="GJE25281.1"/>
    <property type="molecule type" value="Genomic_DNA"/>
</dbReference>
<name>A0ABQ4T4W9_METOR</name>
<gene>
    <name evidence="1" type="ORF">LKMONMHP_0116</name>
</gene>
<evidence type="ECO:0000313" key="1">
    <source>
        <dbReference type="EMBL" id="GJE25281.1"/>
    </source>
</evidence>
<reference evidence="1" key="1">
    <citation type="journal article" date="2021" name="Front. Microbiol.">
        <title>Comprehensive Comparative Genomics and Phenotyping of Methylobacterium Species.</title>
        <authorList>
            <person name="Alessa O."/>
            <person name="Ogura Y."/>
            <person name="Fujitani Y."/>
            <person name="Takami H."/>
            <person name="Hayashi T."/>
            <person name="Sahin N."/>
            <person name="Tani A."/>
        </authorList>
    </citation>
    <scope>NUCLEOTIDE SEQUENCE</scope>
    <source>
        <strain evidence="1">NBRC 15689</strain>
    </source>
</reference>